<feature type="compositionally biased region" description="Polar residues" evidence="1">
    <location>
        <begin position="3440"/>
        <end position="3449"/>
    </location>
</feature>
<keyword evidence="2" id="KW-0812">Transmembrane</keyword>
<dbReference type="Pfam" id="PF20413">
    <property type="entry name" value="BLTP1_N"/>
    <property type="match status" value="1"/>
</dbReference>
<dbReference type="PANTHER" id="PTHR31640">
    <property type="entry name" value="TRANSMEMBRANE PROTEIN KIAA1109"/>
    <property type="match status" value="1"/>
</dbReference>
<feature type="region of interest" description="Disordered" evidence="1">
    <location>
        <begin position="1783"/>
        <end position="1822"/>
    </location>
</feature>
<feature type="region of interest" description="Disordered" evidence="1">
    <location>
        <begin position="3675"/>
        <end position="3699"/>
    </location>
</feature>
<evidence type="ECO:0000259" key="3">
    <source>
        <dbReference type="SMART" id="SM01220"/>
    </source>
</evidence>
<feature type="transmembrane region" description="Helical" evidence="2">
    <location>
        <begin position="45"/>
        <end position="78"/>
    </location>
</feature>
<proteinExistence type="predicted"/>
<feature type="region of interest" description="Disordered" evidence="1">
    <location>
        <begin position="3043"/>
        <end position="3067"/>
    </location>
</feature>
<feature type="compositionally biased region" description="Low complexity" evidence="1">
    <location>
        <begin position="3680"/>
        <end position="3691"/>
    </location>
</feature>
<dbReference type="Pfam" id="PF25040">
    <property type="entry name" value="BLTP1_C"/>
    <property type="match status" value="5"/>
</dbReference>
<dbReference type="Proteomes" id="UP001201812">
    <property type="component" value="Unassembled WGS sequence"/>
</dbReference>
<evidence type="ECO:0000313" key="5">
    <source>
        <dbReference type="Proteomes" id="UP001201812"/>
    </source>
</evidence>
<keyword evidence="2" id="KW-0472">Membrane</keyword>
<accession>A0AAD4NI25</accession>
<protein>
    <recommendedName>
        <fullName evidence="3">Bridge-like lipid transfer protein family member 1 C-terminal domain-containing protein</fullName>
    </recommendedName>
</protein>
<dbReference type="PANTHER" id="PTHR31640:SF1">
    <property type="entry name" value="BRIDGE-LIKE LIPID TRANSFER PROTEIN FAMILY MEMBER 1"/>
    <property type="match status" value="1"/>
</dbReference>
<sequence length="4159" mass="469447">MLLDDDTSNSNNETFGDFVNKIDILQKIQSDIRSEWHGDEPSINFFLLLAALLLLVIWIVFISFFFSRLLGLFVGIGFQRFLKWSGMDNVNHLSIGSFSISILSGKIMFRDILLVTEDYTIKVNDGWLLFSYWNYLPNNTSVQQCMSTSRLHLSINGLKVQVFNRLSVFQSIAKQTGMTLAFANLLNSFMAGTPAKEPLIGSTTTAKAVSQRNAEKLEMQLDAWWDKLWRLFGSIRVDVSSGRFIAGNHMLPTAFAVTFENMKCDKIYLTSASNPEDDRYMFRIEAKLENVKVSLVNSTDFASKGHVREEPPRTMGDGFAVLQSEKILFFYRQDLLGIVRDGVQSISDRIPIWESEWRFAGKTIFSYGPWADKQRAMIYSYFFPSDYGCTAVTEMPKKGQRRVLLKHEVTVSLLNGATIDMYFMRNEELNSIHSLVADGSSFEFHIPWIISENGFTSTIDGTFLKLESTTSLSFREFINCETMHFSVTSHYPRAFNHQQTWDFMFEFDQFSTYLVWDHKRFIVDLIHEWGSGDTPDLCTFVPCVWNFNLSIVDKFEFVLLLNDKNWVDTSSSSSTENVQAAIIGSRLNMSFPLVFTEFGTDTVPFELDMKAEDELAVKIKIPPENTLEPIFSALMKSAKQKLAMKPSSIDVKIAKDQTWVEIWRGETIDVKCEYEYHSVHAVKLQSDIPTEFSQKWLPAPMTKPSQLEPDNLFFQVDIGNSEAQVTGLLLKLILELKDNYFGVYDQMSDISKKPLHSANLSSAHDCLKNVEDYRPMNAFFKLRLENLQGHCIGHQFLHTDESKREYDYCPVINIEEILVELKKEHTEALVQVMVGPSMLNFSSQNSHCSPSSDDLMAGQCSLSTLQFRGHGLYSDIDVPWEVECMEYAWLVEVLIGEINGKISPQELVKVIQILDSFLVLTIAADESTEVPERFNLCHHFQNLCFCPFSDLKLIDNKNRWQKCVSSEALKYRLFRLSIDALKLFIVDERHSAISIETDNVRVSFCNAHLGSFAENVILELPASEIGLYMNMNDHHWLKCGGLPLKQTCFDIRLPYKQSEAYLPEEREKFLRKHDAQHKWLYFLSPHTSNKNSAVCSCFGGCRFFARNDTIGSTFHSNDHEPLARPTVHRDLDDQPGFFQSILAPQTCGIKIYDNRADSLASLTESIRFCSTDNQEQDPSWFERKMSDGSFHSAASHRPFSVKDAECSPQTSAYIGFLDVYEIDRADTNQPLSKAKQVHFAIRKALPGVTGLKLTRKEDPKNQCSQMEYTPRRMILNSSDELPKDTAGLYIRATLADKIEAIVSPLCTEVVERFTNLAGQVLARSHPAFLVQRTYQKCAAVHHVQPLTASIVFRRREEKFSPSMVRVSIALPEVNIASVQCEVNKLIANSSSTRAHDDINSMAMLRMPESSFEISSVTNPNEERKLIVTLHSERNNGTNRTSDLGQAHFQIIQLVDEKVYEDVYNRLPVTATNNWAQIIASIPESPLEKVRPKVVMDVQIPKILSTLHIPTNFASRRINCDKNHKSNGRKSGAIQLDIRIDVVNVTTILGSIDNQISKQPAIVEEKSLFEVMNALVNLWLVAGHKCSEQISKTRQIVADWNDLSFTKLLADALDWQDDQILKCDKTAKMRDVKLYSRHMHSCPSCKLMLDLLHYIGQNEEKIAKQYLVAISQGSDQLLNKEKRKKAIIALLSHWQTVICTEVLPADNIIAAKFKYNTTRSTSQLYSTAEHNTAKNSKFSEEPTQFKNVENTYKALKPDKNITNESKSTLDNKYVSDDLMALPSKIAPQNGRERSCTPPPESNVSTSTSATPFRPTHRRGPSNVTQATLNEEPQDLYHRILKAHKEYKEQKEHTAAQNEPTPAEVNPMELILDVFFWTIFEAFELDGSPLDSLPQKNVSLSSNLQLSELTLNVIEKKFLLSQRKETLVALSSHHLITIENVDLSGNGSLSLRMDEHMLRPSWANIKFEYATKIQNVRMVVSLPSVFFLNDLTQFIRGVLAMVANLSTSTTVMTRKRTLIQETKQNLSEWSIGVLDKLYDYERSFPPRRHSTLNINIVGNWALKMATFESMITDLFISMTILKINLKQEHNRVHSSPNMDMAQCRLSLAELVQKRVRSDTIATPNDIEQSEGVRNKQLKSSTQSLQQSASAIQPVENAVKDIAENINEPLKFPPALILDSLEISLKRANLIVSEHIAPQKAKNPTSSETRQILNCSLRETHAIYERLLDEQLPDSNENSKNAGSSPSIRMKLAERIRNKLNLSLGELDGDLPMHAESIHEVVLRHGPQLNEQLHRIVGQPQPSTVIQPLSTPDELSRPRKFTNEFGMKEKFELFRQPSPSTPSTEYVSPNGELEDFMNLVENDESLPQNIGEDLMEPVLATALPFKRPEIEFEIKLAGVELNVQLLPSLKAKYKLERALSSGKSGQLSEFSAEIADHRLYFLVTNPSTSASNLGTGGISISETGPSMQLDTFTLQLPRICASGTYRQPSNQFIESKTDGWNCNELIYRKEGYYHITIIIGSMNHTFSTDLLNQILFAEQSFRSELSFLLDRLSSERPKTESGGAALMNVNPILFSLELKGEGVPWLQVTASTPTSTAIRFTVDNPHGLLTNRLISATNAERTTAKIETTPAKVQLNGKLGQLYKSALYEETHEEFEEYANFMTQISVQNEEAITKDSLHSYLITLNRPFLLIKSNAVDKAILLWLNYRNTYNYWREERSKLLVNRYYDKKKRDIKETTEAKLTREAKLKPQEQQKSSLLSSRDKSPSTAPSNFATDMNINLSLSIQNGLYVCMPLYSAELNDNMAALVLSLQKSDVTVCVRKELACNASFNAFKVTFIENFDEQSLSEPWLHENTGDGGDSRSNFFFFPSGSYKFCTSATSPTAHNQNAKWILSVKSHMQGMVIDFDYKIGKLTSLLIHTLSQFASDDEDSNHLEFGQSGEPTQDVLPGLAENDEFNKVVGHENKIRWLERKMHEQSVLVTDLMNLGASEFAIEKERRKLRILELARFKQFRQSVWEKIREKVHRNRNNTDESNNTVNYAALADDVDSTSKHPDSGRQHSRTLLSANSSSTATTATSSQLVSNLTVDSILPGGKPAVQTIASESVDMNIDIQISIECGQCILRANQTSASQRGFLTKKPSARDLKSKLGGMLNSGGSLQSVTKLSIPSLDARMFYTSNDPVATVPAHIRQLFQGRERVRATPPNVVGLKNKCFYMALELASMPLETQITPCLADFLEQVVEPLPESLFEPAIKTDNETESNANSLPIVAMDTSSLPLDVLFHMSVQSSTIRFEGQQQRSSAADCLLTLPSLTLMASTRKYSEQELTVAGLYLSATLSNFSLSIYSPHQQSSSHDALSLTLDRFSVTASRTKNPSNSDEDRNKVQLVIVSNVGAANFNYDMRRLSELLTFPKPWYRKQLIRRLFFGDQSVAATNAAANLQRFNSSSTSAYQSPHNRHSSKAGSISGHQITQKGRNIGSAHQINPTSWAASVIFSMQWRELNVNAQMSNTMGNTQWLARQGILRGHVQLDSRRNRDVALSFKLLSSELTAQGGAISGEVAISKLLISARHTKNVQSAPENVASLRFEKLECRSEWMSRPIFIGRFANPMIIIRDEWKSQSTDGEVYESHFFVNITGSWSDLQMIITKTTVGDMIKIGEKLITFFKDQLKNSRMVWGPEFDQNRLSTSSEDTSSTNTLEPEPKQKRATFDHRTIYTLNGDEISAHSVETNEEGDETDASDLPSFLQQWHRILDSLTEVQIHKKFLPLPRSMDGITFVGGNIELNAKRISLACMNGEMNAASWAFFHMSDVGVCLTSRSHYAFMDEKNTSLGVHTKQQFVFRLGDQSRPAVPEKTALPDFKAVVCRVQHNRGFLLRHHTSIELSLEAIINDVLKQLNLLESHDQIDAGKVQETSSVASMATPKAPPPRFTHNVLQLFQFPSLEAVLTSLQNHELDRPKIKKAQQKKEEQEATQHTVDRPEPLTVQSSFTCDFRNTVGVQTDFNAQVSFLPELLKSYIVTPHDLTEAILSNTLSTSEKRSTPRRPITAVQSSASMSTPSGVSSIHQAASGGAIATSEQIYKEYGLPSTSANKDPRQYVCLEWIVDPKIQFIDRFKWNPPVIDDILKKLQIFDHRRTIPKVMQRGVLDRGDMLLAAILEQILNQVKRE</sequence>
<comment type="caution">
    <text evidence="4">The sequence shown here is derived from an EMBL/GenBank/DDBJ whole genome shotgun (WGS) entry which is preliminary data.</text>
</comment>
<dbReference type="InterPro" id="IPR047104">
    <property type="entry name" value="BLTP1_N"/>
</dbReference>
<gene>
    <name evidence="4" type="ORF">DdX_00092</name>
</gene>
<dbReference type="InterPro" id="IPR056742">
    <property type="entry name" value="BLTP1_C"/>
</dbReference>
<dbReference type="GO" id="GO:0098793">
    <property type="term" value="C:presynapse"/>
    <property type="evidence" value="ECO:0007669"/>
    <property type="project" value="GOC"/>
</dbReference>
<evidence type="ECO:0000256" key="1">
    <source>
        <dbReference type="SAM" id="MobiDB-lite"/>
    </source>
</evidence>
<evidence type="ECO:0000313" key="4">
    <source>
        <dbReference type="EMBL" id="KAI1727949.1"/>
    </source>
</evidence>
<feature type="compositionally biased region" description="Polar residues" evidence="1">
    <location>
        <begin position="1800"/>
        <end position="1809"/>
    </location>
</feature>
<keyword evidence="5" id="KW-1185">Reference proteome</keyword>
<feature type="compositionally biased region" description="Polar residues" evidence="1">
    <location>
        <begin position="4040"/>
        <end position="4053"/>
    </location>
</feature>
<feature type="region of interest" description="Disordered" evidence="1">
    <location>
        <begin position="3440"/>
        <end position="3462"/>
    </location>
</feature>
<reference evidence="4" key="1">
    <citation type="submission" date="2022-01" db="EMBL/GenBank/DDBJ databases">
        <title>Genome Sequence Resource for Two Populations of Ditylenchus destructor, the Migratory Endoparasitic Phytonematode.</title>
        <authorList>
            <person name="Zhang H."/>
            <person name="Lin R."/>
            <person name="Xie B."/>
        </authorList>
    </citation>
    <scope>NUCLEOTIDE SEQUENCE</scope>
    <source>
        <strain evidence="4">BazhouSP</strain>
    </source>
</reference>
<feature type="region of interest" description="Disordered" evidence="1">
    <location>
        <begin position="2741"/>
        <end position="2768"/>
    </location>
</feature>
<keyword evidence="2" id="KW-1133">Transmembrane helix</keyword>
<feature type="domain" description="Bridge-like lipid transfer protein family member 1 C-terminal" evidence="3">
    <location>
        <begin position="3467"/>
        <end position="4155"/>
    </location>
</feature>
<dbReference type="GO" id="GO:0048488">
    <property type="term" value="P:synaptic vesicle endocytosis"/>
    <property type="evidence" value="ECO:0007669"/>
    <property type="project" value="TreeGrafter"/>
</dbReference>
<feature type="region of interest" description="Disordered" evidence="1">
    <location>
        <begin position="2120"/>
        <end position="2141"/>
    </location>
</feature>
<feature type="region of interest" description="Disordered" evidence="1">
    <location>
        <begin position="4026"/>
        <end position="4053"/>
    </location>
</feature>
<feature type="compositionally biased region" description="Basic and acidic residues" evidence="1">
    <location>
        <begin position="3045"/>
        <end position="3054"/>
    </location>
</feature>
<evidence type="ECO:0000256" key="2">
    <source>
        <dbReference type="SAM" id="Phobius"/>
    </source>
</evidence>
<dbReference type="EMBL" id="JAKKPZ010000001">
    <property type="protein sequence ID" value="KAI1727949.1"/>
    <property type="molecule type" value="Genomic_DNA"/>
</dbReference>
<feature type="compositionally biased region" description="Low complexity" evidence="1">
    <location>
        <begin position="3058"/>
        <end position="3067"/>
    </location>
</feature>
<dbReference type="InterPro" id="IPR033616">
    <property type="entry name" value="BLTP1"/>
</dbReference>
<dbReference type="SMART" id="SM01220">
    <property type="entry name" value="FSA_C"/>
    <property type="match status" value="1"/>
</dbReference>
<name>A0AAD4NI25_9BILA</name>
<organism evidence="4 5">
    <name type="scientific">Ditylenchus destructor</name>
    <dbReference type="NCBI Taxonomy" id="166010"/>
    <lineage>
        <taxon>Eukaryota</taxon>
        <taxon>Metazoa</taxon>
        <taxon>Ecdysozoa</taxon>
        <taxon>Nematoda</taxon>
        <taxon>Chromadorea</taxon>
        <taxon>Rhabditida</taxon>
        <taxon>Tylenchina</taxon>
        <taxon>Tylenchomorpha</taxon>
        <taxon>Sphaerularioidea</taxon>
        <taxon>Anguinidae</taxon>
        <taxon>Anguininae</taxon>
        <taxon>Ditylenchus</taxon>
    </lineage>
</organism>